<dbReference type="PANTHER" id="PTHR21310">
    <property type="entry name" value="AMINOGLYCOSIDE PHOSPHOTRANSFERASE-RELATED-RELATED"/>
    <property type="match status" value="1"/>
</dbReference>
<name>A0AAV9XFE5_9PEZI</name>
<evidence type="ECO:0000313" key="1">
    <source>
        <dbReference type="EMBL" id="KAK6540830.1"/>
    </source>
</evidence>
<comment type="caution">
    <text evidence="1">The sequence shown here is derived from an EMBL/GenBank/DDBJ whole genome shotgun (WGS) entry which is preliminary data.</text>
</comment>
<dbReference type="SUPFAM" id="SSF56112">
    <property type="entry name" value="Protein kinase-like (PK-like)"/>
    <property type="match status" value="1"/>
</dbReference>
<evidence type="ECO:0000313" key="2">
    <source>
        <dbReference type="Proteomes" id="UP001365542"/>
    </source>
</evidence>
<evidence type="ECO:0008006" key="3">
    <source>
        <dbReference type="Google" id="ProtNLM"/>
    </source>
</evidence>
<dbReference type="InterPro" id="IPR051678">
    <property type="entry name" value="AGP_Transferase"/>
</dbReference>
<proteinExistence type="predicted"/>
<organism evidence="1 2">
    <name type="scientific">Orbilia ellipsospora</name>
    <dbReference type="NCBI Taxonomy" id="2528407"/>
    <lineage>
        <taxon>Eukaryota</taxon>
        <taxon>Fungi</taxon>
        <taxon>Dikarya</taxon>
        <taxon>Ascomycota</taxon>
        <taxon>Pezizomycotina</taxon>
        <taxon>Orbiliomycetes</taxon>
        <taxon>Orbiliales</taxon>
        <taxon>Orbiliaceae</taxon>
        <taxon>Orbilia</taxon>
    </lineage>
</organism>
<dbReference type="AlphaFoldDB" id="A0AAV9XFE5"/>
<reference evidence="1 2" key="1">
    <citation type="submission" date="2019-10" db="EMBL/GenBank/DDBJ databases">
        <authorList>
            <person name="Palmer J.M."/>
        </authorList>
    </citation>
    <scope>NUCLEOTIDE SEQUENCE [LARGE SCALE GENOMIC DNA]</scope>
    <source>
        <strain evidence="1 2">TWF694</strain>
    </source>
</reference>
<accession>A0AAV9XFE5</accession>
<dbReference type="InterPro" id="IPR011009">
    <property type="entry name" value="Kinase-like_dom_sf"/>
</dbReference>
<dbReference type="PANTHER" id="PTHR21310:SF15">
    <property type="entry name" value="AMINOGLYCOSIDE PHOSPHOTRANSFERASE DOMAIN-CONTAINING PROTEIN"/>
    <property type="match status" value="1"/>
</dbReference>
<keyword evidence="2" id="KW-1185">Reference proteome</keyword>
<dbReference type="Proteomes" id="UP001365542">
    <property type="component" value="Unassembled WGS sequence"/>
</dbReference>
<protein>
    <recommendedName>
        <fullName evidence="3">Aminoglycoside phosphotransferase domain-containing protein</fullName>
    </recommendedName>
</protein>
<dbReference type="SUPFAM" id="SSF118310">
    <property type="entry name" value="AN1-like Zinc finger"/>
    <property type="match status" value="1"/>
</dbReference>
<dbReference type="InterPro" id="IPR035896">
    <property type="entry name" value="AN1-like_Znf"/>
</dbReference>
<dbReference type="EMBL" id="JAVHJO010000004">
    <property type="protein sequence ID" value="KAK6540830.1"/>
    <property type="molecule type" value="Genomic_DNA"/>
</dbReference>
<sequence length="460" mass="52050">MPLRRCSNLSCRKPAERYKGGCMICSQHLCAQHLSSDYHECPSNKDGDNYWSLYDTAKAAQFEDFLARINFKSIESKASCLRDGIPCRIPAFALEGDLSKRKELALAQTGGQNCNIDVVFEDGVTWLARIRLDDPLIPPKDTRNYILTSEYHTLKCLESWNIPTPKVFHYEVDDPTSSYILMEKMSGSPLDWSSASPTERTKVMEQLADIYADIYRHPFKVSGSILNSSTPGGPLIGGFAQSQTFASPNEPIGPFTNLEQAASAIIRHQQEMLISCEVDSLPVDMYLSHLWRLEALGSLKGGSSDVFYLKHFDDKGDHLLVDENFNITAVIDWEFASTEIEGLAFSSPCMMWPVGDFYDGKNVLSDEEREFTEILEKKGYHHLSKLVRDGRKFQRFFFFLGGGAAEELEEFKNLFQGLRESFLTEGDILNSYEDWKAEMILKYKDDEGLIELLASVKGNF</sequence>
<gene>
    <name evidence="1" type="ORF">TWF694_008217</name>
</gene>